<dbReference type="Proteomes" id="UP000317355">
    <property type="component" value="Unassembled WGS sequence"/>
</dbReference>
<dbReference type="Pfam" id="PF13386">
    <property type="entry name" value="DsbD_2"/>
    <property type="match status" value="1"/>
</dbReference>
<dbReference type="PANTHER" id="PTHR42208">
    <property type="entry name" value="HEAVY METAL TRANSPORTER-RELATED"/>
    <property type="match status" value="1"/>
</dbReference>
<protein>
    <submittedName>
        <fullName evidence="3">Sulfite exporter TauE/SafE family protein</fullName>
    </submittedName>
</protein>
<proteinExistence type="predicted"/>
<keyword evidence="1" id="KW-0472">Membrane</keyword>
<feature type="transmembrane region" description="Helical" evidence="1">
    <location>
        <begin position="171"/>
        <end position="191"/>
    </location>
</feature>
<gene>
    <name evidence="3" type="ORF">FHK82_06775</name>
</gene>
<accession>A0A558D706</accession>
<dbReference type="SUPFAM" id="SSF103473">
    <property type="entry name" value="MFS general substrate transporter"/>
    <property type="match status" value="1"/>
</dbReference>
<dbReference type="STRING" id="1543721.AAY24_14925"/>
<evidence type="ECO:0000313" key="3">
    <source>
        <dbReference type="EMBL" id="TVT56797.1"/>
    </source>
</evidence>
<feature type="domain" description="Urease accessory protein UreH-like transmembrane" evidence="2">
    <location>
        <begin position="8"/>
        <end position="217"/>
    </location>
</feature>
<comment type="caution">
    <text evidence="3">The sequence shown here is derived from an EMBL/GenBank/DDBJ whole genome shotgun (WGS) entry which is preliminary data.</text>
</comment>
<evidence type="ECO:0000259" key="2">
    <source>
        <dbReference type="Pfam" id="PF13386"/>
    </source>
</evidence>
<dbReference type="AlphaFoldDB" id="A0A558D706"/>
<feature type="transmembrane region" description="Helical" evidence="1">
    <location>
        <begin position="139"/>
        <end position="159"/>
    </location>
</feature>
<dbReference type="PANTHER" id="PTHR42208:SF1">
    <property type="entry name" value="HEAVY METAL TRANSPORTER"/>
    <property type="match status" value="1"/>
</dbReference>
<dbReference type="InterPro" id="IPR039447">
    <property type="entry name" value="UreH-like_TM_dom"/>
</dbReference>
<dbReference type="InterPro" id="IPR036259">
    <property type="entry name" value="MFS_trans_sf"/>
</dbReference>
<reference evidence="3 4" key="1">
    <citation type="submission" date="2019-07" db="EMBL/GenBank/DDBJ databases">
        <title>The pathways for chlorine oxyanion respiration interact through the shared metabolite chlorate.</title>
        <authorList>
            <person name="Barnum T.P."/>
            <person name="Cheng Y."/>
            <person name="Hill K.A."/>
            <person name="Lucas L.N."/>
            <person name="Carlson H.K."/>
            <person name="Coates J.D."/>
        </authorList>
    </citation>
    <scope>NUCLEOTIDE SEQUENCE [LARGE SCALE GENOMIC DNA]</scope>
    <source>
        <strain evidence="3">BK-3</strain>
    </source>
</reference>
<dbReference type="EMBL" id="VMRY01000018">
    <property type="protein sequence ID" value="TVT56797.1"/>
    <property type="molecule type" value="Genomic_DNA"/>
</dbReference>
<feature type="transmembrane region" description="Helical" evidence="1">
    <location>
        <begin position="46"/>
        <end position="74"/>
    </location>
</feature>
<evidence type="ECO:0000256" key="1">
    <source>
        <dbReference type="SAM" id="Phobius"/>
    </source>
</evidence>
<keyword evidence="1" id="KW-0812">Transmembrane</keyword>
<feature type="transmembrane region" description="Helical" evidence="1">
    <location>
        <begin position="12"/>
        <end position="34"/>
    </location>
</feature>
<organism evidence="3 4">
    <name type="scientific">Sedimenticola thiotaurini</name>
    <dbReference type="NCBI Taxonomy" id="1543721"/>
    <lineage>
        <taxon>Bacteria</taxon>
        <taxon>Pseudomonadati</taxon>
        <taxon>Pseudomonadota</taxon>
        <taxon>Gammaproteobacteria</taxon>
        <taxon>Chromatiales</taxon>
        <taxon>Sedimenticolaceae</taxon>
        <taxon>Sedimenticola</taxon>
    </lineage>
</organism>
<sequence length="239" mass="25723">MDLSIPLAFTVGLFSAVHCIGMCGGIMGALSFGLPPKLRQNGAGFFVFLLAYNSGRVLSYAVAGGLIGYLGAALLDFMGPGQGHRWLQWFAALIMVLIGLHIAGWLPRLAQVERIGAPLWRLLEPFGRRLMPVRSIPQALAYGVVWGWLPCGLVYTMLISTATKVGPANGALYMAAFGLGTLPSVMATGLLAGRLYRYAQNPYLKVLVGLIIIAVGLLTLWFPELLDVTAYQRAPLESE</sequence>
<name>A0A558D706_9GAMM</name>
<feature type="transmembrane region" description="Helical" evidence="1">
    <location>
        <begin position="203"/>
        <end position="222"/>
    </location>
</feature>
<keyword evidence="1" id="KW-1133">Transmembrane helix</keyword>
<evidence type="ECO:0000313" key="4">
    <source>
        <dbReference type="Proteomes" id="UP000317355"/>
    </source>
</evidence>
<feature type="transmembrane region" description="Helical" evidence="1">
    <location>
        <begin position="86"/>
        <end position="106"/>
    </location>
</feature>